<gene>
    <name evidence="3" type="ORF">WN985_35000</name>
</gene>
<evidence type="ECO:0000313" key="3">
    <source>
        <dbReference type="EMBL" id="WZW58871.1"/>
    </source>
</evidence>
<keyword evidence="4" id="KW-1185">Reference proteome</keyword>
<feature type="signal peptide" evidence="2">
    <location>
        <begin position="1"/>
        <end position="29"/>
    </location>
</feature>
<keyword evidence="2" id="KW-0732">Signal</keyword>
<dbReference type="RefSeq" id="WP_342312150.1">
    <property type="nucleotide sequence ID" value="NZ_CP150851.1"/>
</dbReference>
<feature type="chain" id="PRO_5045152797" evidence="2">
    <location>
        <begin position="30"/>
        <end position="60"/>
    </location>
</feature>
<feature type="region of interest" description="Disordered" evidence="1">
    <location>
        <begin position="40"/>
        <end position="60"/>
    </location>
</feature>
<evidence type="ECO:0000256" key="2">
    <source>
        <dbReference type="SAM" id="SignalP"/>
    </source>
</evidence>
<dbReference type="EMBL" id="CP150851">
    <property type="protein sequence ID" value="WZW58871.1"/>
    <property type="molecule type" value="Genomic_DNA"/>
</dbReference>
<keyword evidence="3" id="KW-0614">Plasmid</keyword>
<evidence type="ECO:0000256" key="1">
    <source>
        <dbReference type="SAM" id="MobiDB-lite"/>
    </source>
</evidence>
<evidence type="ECO:0000313" key="4">
    <source>
        <dbReference type="Proteomes" id="UP001484179"/>
    </source>
</evidence>
<reference evidence="3 4" key="1">
    <citation type="submission" date="2024-04" db="EMBL/GenBank/DDBJ databases">
        <title>Biological Control Activity of Plant Growth Promoting Rhizobacteria Burkholderia pyrrocinia BX1 against Tobacco black shank Introduction Tobacco black shank (TBS) caused by the oomycete Phytophthora. nicotianae (P. nicotianae) has become a destructive soil.</title>
        <authorList>
            <person name="Liu X."/>
            <person name="Shu C."/>
        </authorList>
    </citation>
    <scope>NUCLEOTIDE SEQUENCE [LARGE SCALE GENOMIC DNA]</scope>
    <source>
        <strain evidence="3 4">BX1</strain>
        <plasmid evidence="3 4">unnamed</plasmid>
    </source>
</reference>
<accession>A0ABZ3BV70</accession>
<organism evidence="3 4">
    <name type="scientific">Burkholderia pyrrocinia</name>
    <name type="common">Pseudomonas pyrrocinia</name>
    <dbReference type="NCBI Taxonomy" id="60550"/>
    <lineage>
        <taxon>Bacteria</taxon>
        <taxon>Pseudomonadati</taxon>
        <taxon>Pseudomonadota</taxon>
        <taxon>Betaproteobacteria</taxon>
        <taxon>Burkholderiales</taxon>
        <taxon>Burkholderiaceae</taxon>
        <taxon>Burkholderia</taxon>
        <taxon>Burkholderia cepacia complex</taxon>
    </lineage>
</organism>
<geneLocation type="plasmid" evidence="3 4">
    <name>unnamed</name>
</geneLocation>
<protein>
    <submittedName>
        <fullName evidence="3">Uncharacterized protein</fullName>
    </submittedName>
</protein>
<sequence length="60" mass="6269">MMPMEIATRRILATLAAGSTLVAAGPTFAQVYVAPQPRYEEPSPTAALGVSITPGMHGDR</sequence>
<dbReference type="Proteomes" id="UP001484179">
    <property type="component" value="Plasmid unnamed"/>
</dbReference>
<name>A0ABZ3BV70_BURPY</name>
<proteinExistence type="predicted"/>